<feature type="region of interest" description="Disordered" evidence="1">
    <location>
        <begin position="99"/>
        <end position="126"/>
    </location>
</feature>
<feature type="region of interest" description="Disordered" evidence="1">
    <location>
        <begin position="1"/>
        <end position="35"/>
    </location>
</feature>
<sequence>MGAQSTTMQPSPSAASSPTTRAPASSFRSLSPRQQRVRARCAVGRHRWRHLLFCQPLYLSVTATVNLRAADKSLSADTYSVYVSWGHWRVPETDADLPSDFPTLPIDPPPPSLRNGGYMEDLKSRD</sequence>
<accession>A0A6A5UP33</accession>
<dbReference type="Proteomes" id="UP000800036">
    <property type="component" value="Unassembled WGS sequence"/>
</dbReference>
<name>A0A6A5UP33_9PLEO</name>
<keyword evidence="3" id="KW-1185">Reference proteome</keyword>
<gene>
    <name evidence="2" type="ORF">BU23DRAFT_561013</name>
</gene>
<protein>
    <submittedName>
        <fullName evidence="2">Uncharacterized protein</fullName>
    </submittedName>
</protein>
<reference evidence="2" key="1">
    <citation type="journal article" date="2020" name="Stud. Mycol.">
        <title>101 Dothideomycetes genomes: a test case for predicting lifestyles and emergence of pathogens.</title>
        <authorList>
            <person name="Haridas S."/>
            <person name="Albert R."/>
            <person name="Binder M."/>
            <person name="Bloem J."/>
            <person name="Labutti K."/>
            <person name="Salamov A."/>
            <person name="Andreopoulos B."/>
            <person name="Baker S."/>
            <person name="Barry K."/>
            <person name="Bills G."/>
            <person name="Bluhm B."/>
            <person name="Cannon C."/>
            <person name="Castanera R."/>
            <person name="Culley D."/>
            <person name="Daum C."/>
            <person name="Ezra D."/>
            <person name="Gonzalez J."/>
            <person name="Henrissat B."/>
            <person name="Kuo A."/>
            <person name="Liang C."/>
            <person name="Lipzen A."/>
            <person name="Lutzoni F."/>
            <person name="Magnuson J."/>
            <person name="Mondo S."/>
            <person name="Nolan M."/>
            <person name="Ohm R."/>
            <person name="Pangilinan J."/>
            <person name="Park H.-J."/>
            <person name="Ramirez L."/>
            <person name="Alfaro M."/>
            <person name="Sun H."/>
            <person name="Tritt A."/>
            <person name="Yoshinaga Y."/>
            <person name="Zwiers L.-H."/>
            <person name="Turgeon B."/>
            <person name="Goodwin S."/>
            <person name="Spatafora J."/>
            <person name="Crous P."/>
            <person name="Grigoriev I."/>
        </authorList>
    </citation>
    <scope>NUCLEOTIDE SEQUENCE</scope>
    <source>
        <strain evidence="2">CBS 107.79</strain>
    </source>
</reference>
<organism evidence="2 3">
    <name type="scientific">Bimuria novae-zelandiae CBS 107.79</name>
    <dbReference type="NCBI Taxonomy" id="1447943"/>
    <lineage>
        <taxon>Eukaryota</taxon>
        <taxon>Fungi</taxon>
        <taxon>Dikarya</taxon>
        <taxon>Ascomycota</taxon>
        <taxon>Pezizomycotina</taxon>
        <taxon>Dothideomycetes</taxon>
        <taxon>Pleosporomycetidae</taxon>
        <taxon>Pleosporales</taxon>
        <taxon>Massarineae</taxon>
        <taxon>Didymosphaeriaceae</taxon>
        <taxon>Bimuria</taxon>
    </lineage>
</organism>
<dbReference type="AlphaFoldDB" id="A0A6A5UP33"/>
<dbReference type="EMBL" id="ML976760">
    <property type="protein sequence ID" value="KAF1965562.1"/>
    <property type="molecule type" value="Genomic_DNA"/>
</dbReference>
<proteinExistence type="predicted"/>
<evidence type="ECO:0000313" key="3">
    <source>
        <dbReference type="Proteomes" id="UP000800036"/>
    </source>
</evidence>
<evidence type="ECO:0000256" key="1">
    <source>
        <dbReference type="SAM" id="MobiDB-lite"/>
    </source>
</evidence>
<dbReference type="OrthoDB" id="3796682at2759"/>
<feature type="compositionally biased region" description="Low complexity" evidence="1">
    <location>
        <begin position="1"/>
        <end position="26"/>
    </location>
</feature>
<evidence type="ECO:0000313" key="2">
    <source>
        <dbReference type="EMBL" id="KAF1965562.1"/>
    </source>
</evidence>